<dbReference type="GO" id="GO:0071897">
    <property type="term" value="P:DNA biosynthetic process"/>
    <property type="evidence" value="ECO:0007669"/>
    <property type="project" value="UniProtKB-ARBA"/>
</dbReference>
<protein>
    <submittedName>
        <fullName evidence="1">Uncharacterized protein</fullName>
    </submittedName>
</protein>
<proteinExistence type="predicted"/>
<dbReference type="VEuPathDB" id="VectorBase:PPAPM1_011662"/>
<accession>A0A1B0DHX3</accession>
<reference evidence="1" key="1">
    <citation type="submission" date="2022-08" db="UniProtKB">
        <authorList>
            <consortium name="EnsemblMetazoa"/>
        </authorList>
    </citation>
    <scope>IDENTIFICATION</scope>
    <source>
        <strain evidence="1">Israel</strain>
    </source>
</reference>
<dbReference type="PANTHER" id="PTHR47331">
    <property type="entry name" value="PHD-TYPE DOMAIN-CONTAINING PROTEIN"/>
    <property type="match status" value="1"/>
</dbReference>
<name>A0A1B0DHX3_PHLPP</name>
<keyword evidence="2" id="KW-1185">Reference proteome</keyword>
<dbReference type="VEuPathDB" id="VectorBase:PPAI007757"/>
<dbReference type="Pfam" id="PF05380">
    <property type="entry name" value="Peptidase_A17"/>
    <property type="match status" value="1"/>
</dbReference>
<organism evidence="1 2">
    <name type="scientific">Phlebotomus papatasi</name>
    <name type="common">Sandfly</name>
    <dbReference type="NCBI Taxonomy" id="29031"/>
    <lineage>
        <taxon>Eukaryota</taxon>
        <taxon>Metazoa</taxon>
        <taxon>Ecdysozoa</taxon>
        <taxon>Arthropoda</taxon>
        <taxon>Hexapoda</taxon>
        <taxon>Insecta</taxon>
        <taxon>Pterygota</taxon>
        <taxon>Neoptera</taxon>
        <taxon>Endopterygota</taxon>
        <taxon>Diptera</taxon>
        <taxon>Nematocera</taxon>
        <taxon>Psychodoidea</taxon>
        <taxon>Psychodidae</taxon>
        <taxon>Phlebotomus</taxon>
        <taxon>Phlebotomus</taxon>
    </lineage>
</organism>
<dbReference type="Proteomes" id="UP000092462">
    <property type="component" value="Unassembled WGS sequence"/>
</dbReference>
<dbReference type="EMBL" id="AJVK01034197">
    <property type="status" value="NOT_ANNOTATED_CDS"/>
    <property type="molecule type" value="Genomic_DNA"/>
</dbReference>
<sequence length="322" mass="35978">MGVLKNNFPKAAAATKNFYVDDYIGGAESDEEALELYKQLSGMFSTCGMSLRKWSSNSEKLLENIPPENRELASSKMFDSEATVKTLGLIWNPTSDKFHFNELKIEENVTKRSMLTTIARVFDPLGSIAPVTIQGKVLVQKAFEERVNWDDEVSGELKEEWLRYKSELTNLPAINFPRYVGVKPAVEIIGYCDASEKAYGACVYVLSEDSNGKPNMHLLCAKTRVAPSKNRQTIPRLELMGAVLLAELMEKVMTAVSIPVSKAKCYTDSMIVLHYLRSNDPARWKTFVANRVALINEIIPHSKWAHVRSASNPADCLSRGCS</sequence>
<dbReference type="InterPro" id="IPR043502">
    <property type="entry name" value="DNA/RNA_pol_sf"/>
</dbReference>
<evidence type="ECO:0000313" key="1">
    <source>
        <dbReference type="EnsemblMetazoa" id="PPAI007757-PA"/>
    </source>
</evidence>
<dbReference type="EnsemblMetazoa" id="PPAI007757-RA">
    <property type="protein sequence ID" value="PPAI007757-PA"/>
    <property type="gene ID" value="PPAI007757"/>
</dbReference>
<dbReference type="AlphaFoldDB" id="A0A1B0DHX3"/>
<dbReference type="SUPFAM" id="SSF56672">
    <property type="entry name" value="DNA/RNA polymerases"/>
    <property type="match status" value="1"/>
</dbReference>
<dbReference type="PANTHER" id="PTHR47331:SF4">
    <property type="entry name" value="PEPTIDASE S1 DOMAIN-CONTAINING PROTEIN"/>
    <property type="match status" value="1"/>
</dbReference>
<dbReference type="InterPro" id="IPR008042">
    <property type="entry name" value="Retrotrans_Pao"/>
</dbReference>
<evidence type="ECO:0000313" key="2">
    <source>
        <dbReference type="Proteomes" id="UP000092462"/>
    </source>
</evidence>